<keyword evidence="3" id="KW-0804">Transcription</keyword>
<feature type="domain" description="Cyclic nucleotide-binding" evidence="4">
    <location>
        <begin position="18"/>
        <end position="100"/>
    </location>
</feature>
<reference evidence="6 8" key="1">
    <citation type="submission" date="2017-02" db="EMBL/GenBank/DDBJ databases">
        <authorList>
            <person name="Varghese N."/>
            <person name="Submissions S."/>
        </authorList>
    </citation>
    <scope>NUCLEOTIDE SEQUENCE [LARGE SCALE GENOMIC DNA]</scope>
    <source>
        <strain evidence="6 8">DSM 16775</strain>
    </source>
</reference>
<dbReference type="SUPFAM" id="SSF46785">
    <property type="entry name" value="Winged helix' DNA-binding domain"/>
    <property type="match status" value="1"/>
</dbReference>
<dbReference type="PROSITE" id="PS50042">
    <property type="entry name" value="CNMP_BINDING_3"/>
    <property type="match status" value="1"/>
</dbReference>
<dbReference type="SUPFAM" id="SSF51206">
    <property type="entry name" value="cAMP-binding domain-like"/>
    <property type="match status" value="1"/>
</dbReference>
<dbReference type="EMBL" id="FUZE01000039">
    <property type="protein sequence ID" value="SKC12280.1"/>
    <property type="molecule type" value="Genomic_DNA"/>
</dbReference>
<dbReference type="CDD" id="cd00038">
    <property type="entry name" value="CAP_ED"/>
    <property type="match status" value="1"/>
</dbReference>
<evidence type="ECO:0000313" key="6">
    <source>
        <dbReference type="EMBL" id="SKC12280.1"/>
    </source>
</evidence>
<dbReference type="Gene3D" id="2.60.120.10">
    <property type="entry name" value="Jelly Rolls"/>
    <property type="match status" value="1"/>
</dbReference>
<accession>A0AAX2IS69</accession>
<dbReference type="GO" id="GO:0003677">
    <property type="term" value="F:DNA binding"/>
    <property type="evidence" value="ECO:0007669"/>
    <property type="project" value="UniProtKB-KW"/>
</dbReference>
<dbReference type="EMBL" id="UAVR01000024">
    <property type="protein sequence ID" value="SQA92567.1"/>
    <property type="molecule type" value="Genomic_DNA"/>
</dbReference>
<dbReference type="KEGG" id="cbp:EB354_03760"/>
<dbReference type="PRINTS" id="PR00034">
    <property type="entry name" value="HTHCRP"/>
</dbReference>
<keyword evidence="8" id="KW-1185">Reference proteome</keyword>
<organism evidence="7 9">
    <name type="scientific">Chryseobacterium balustinum</name>
    <dbReference type="NCBI Taxonomy" id="246"/>
    <lineage>
        <taxon>Bacteria</taxon>
        <taxon>Pseudomonadati</taxon>
        <taxon>Bacteroidota</taxon>
        <taxon>Flavobacteriia</taxon>
        <taxon>Flavobacteriales</taxon>
        <taxon>Weeksellaceae</taxon>
        <taxon>Chryseobacterium group</taxon>
        <taxon>Chryseobacterium</taxon>
    </lineage>
</organism>
<dbReference type="InterPro" id="IPR000595">
    <property type="entry name" value="cNMP-bd_dom"/>
</dbReference>
<dbReference type="GO" id="GO:0005829">
    <property type="term" value="C:cytosol"/>
    <property type="evidence" value="ECO:0007669"/>
    <property type="project" value="TreeGrafter"/>
</dbReference>
<dbReference type="SMART" id="SM00100">
    <property type="entry name" value="cNMP"/>
    <property type="match status" value="1"/>
</dbReference>
<evidence type="ECO:0000313" key="8">
    <source>
        <dbReference type="Proteomes" id="UP000190669"/>
    </source>
</evidence>
<gene>
    <name evidence="7" type="primary">crp_5</name>
    <name evidence="7" type="ORF">NCTC11212_04139</name>
    <name evidence="6" type="ORF">SAMN05421800_1399</name>
</gene>
<evidence type="ECO:0000256" key="1">
    <source>
        <dbReference type="ARBA" id="ARBA00023015"/>
    </source>
</evidence>
<proteinExistence type="predicted"/>
<evidence type="ECO:0000256" key="3">
    <source>
        <dbReference type="ARBA" id="ARBA00023163"/>
    </source>
</evidence>
<dbReference type="InterPro" id="IPR012318">
    <property type="entry name" value="HTH_CRP"/>
</dbReference>
<dbReference type="InterPro" id="IPR050397">
    <property type="entry name" value="Env_Response_Regulators"/>
</dbReference>
<dbReference type="Pfam" id="PF13545">
    <property type="entry name" value="HTH_Crp_2"/>
    <property type="match status" value="1"/>
</dbReference>
<keyword evidence="1" id="KW-0805">Transcription regulation</keyword>
<dbReference type="InterPro" id="IPR036390">
    <property type="entry name" value="WH_DNA-bd_sf"/>
</dbReference>
<evidence type="ECO:0000256" key="2">
    <source>
        <dbReference type="ARBA" id="ARBA00023125"/>
    </source>
</evidence>
<name>A0AAX2IS69_9FLAO</name>
<dbReference type="AlphaFoldDB" id="A0AAX2IS69"/>
<dbReference type="PANTHER" id="PTHR24567:SF28">
    <property type="entry name" value="LISTERIOLYSIN REGULATORY PROTEIN"/>
    <property type="match status" value="1"/>
</dbReference>
<dbReference type="Pfam" id="PF00027">
    <property type="entry name" value="cNMP_binding"/>
    <property type="match status" value="1"/>
</dbReference>
<evidence type="ECO:0000313" key="7">
    <source>
        <dbReference type="EMBL" id="SQA92567.1"/>
    </source>
</evidence>
<feature type="domain" description="HTH crp-type" evidence="5">
    <location>
        <begin position="131"/>
        <end position="198"/>
    </location>
</feature>
<protein>
    <submittedName>
        <fullName evidence="7">cAMP regulatory protein</fullName>
    </submittedName>
    <submittedName>
        <fullName evidence="6">cAMP-binding domain of CRP or a regulatory subunit of cAMP-dependent protein kinases</fullName>
    </submittedName>
</protein>
<evidence type="ECO:0000313" key="9">
    <source>
        <dbReference type="Proteomes" id="UP000251937"/>
    </source>
</evidence>
<evidence type="ECO:0000259" key="5">
    <source>
        <dbReference type="PROSITE" id="PS51063"/>
    </source>
</evidence>
<dbReference type="GO" id="GO:0003700">
    <property type="term" value="F:DNA-binding transcription factor activity"/>
    <property type="evidence" value="ECO:0007669"/>
    <property type="project" value="TreeGrafter"/>
</dbReference>
<dbReference type="Proteomes" id="UP000251937">
    <property type="component" value="Unassembled WGS sequence"/>
</dbReference>
<dbReference type="Proteomes" id="UP000190669">
    <property type="component" value="Unassembled WGS sequence"/>
</dbReference>
<dbReference type="RefSeq" id="WP_079467183.1">
    <property type="nucleotide sequence ID" value="NZ_CP033934.1"/>
</dbReference>
<dbReference type="CDD" id="cd00092">
    <property type="entry name" value="HTH_CRP"/>
    <property type="match status" value="1"/>
</dbReference>
<dbReference type="InterPro" id="IPR018490">
    <property type="entry name" value="cNMP-bd_dom_sf"/>
</dbReference>
<dbReference type="InterPro" id="IPR014710">
    <property type="entry name" value="RmlC-like_jellyroll"/>
</dbReference>
<dbReference type="PROSITE" id="PS51063">
    <property type="entry name" value="HTH_CRP_2"/>
    <property type="match status" value="1"/>
</dbReference>
<comment type="caution">
    <text evidence="7">The sequence shown here is derived from an EMBL/GenBank/DDBJ whole genome shotgun (WGS) entry which is preliminary data.</text>
</comment>
<dbReference type="InterPro" id="IPR036388">
    <property type="entry name" value="WH-like_DNA-bd_sf"/>
</dbReference>
<dbReference type="Gene3D" id="1.10.10.10">
    <property type="entry name" value="Winged helix-like DNA-binding domain superfamily/Winged helix DNA-binding domain"/>
    <property type="match status" value="1"/>
</dbReference>
<sequence>MIISEDLLLKYGADFSDFQSGETIFSEGSDPNFYFQVFTGTVGLQNLFDDGKEFIQNIMTTGECFAESFLFNTKPYNVTGIAITQCSILKLRKNDFYKLLEDNDHLSSMFLKYFSSCLYDKYFMMLNLAAADPINKIQAILNILKRDNNCKKPFSFQVPLTRQQIANLTGLRVETVIRTIKKMQTNDAVKIENGKIFC</sequence>
<dbReference type="PANTHER" id="PTHR24567">
    <property type="entry name" value="CRP FAMILY TRANSCRIPTIONAL REGULATORY PROTEIN"/>
    <property type="match status" value="1"/>
</dbReference>
<evidence type="ECO:0000259" key="4">
    <source>
        <dbReference type="PROSITE" id="PS50042"/>
    </source>
</evidence>
<reference evidence="7 9" key="2">
    <citation type="submission" date="2018-06" db="EMBL/GenBank/DDBJ databases">
        <authorList>
            <consortium name="Pathogen Informatics"/>
            <person name="Doyle S."/>
        </authorList>
    </citation>
    <scope>NUCLEOTIDE SEQUENCE [LARGE SCALE GENOMIC DNA]</scope>
    <source>
        <strain evidence="7 9">NCTC11212</strain>
    </source>
</reference>
<dbReference type="SMART" id="SM00419">
    <property type="entry name" value="HTH_CRP"/>
    <property type="match status" value="1"/>
</dbReference>
<keyword evidence="2" id="KW-0238">DNA-binding</keyword>